<reference evidence="1" key="3">
    <citation type="submission" date="2022-06" db="EMBL/GenBank/DDBJ databases">
        <title>Genomic Encyclopedia of Type Strains, Phase III (KMG-III): the genomes of soil and plant-associated and newly described type strains.</title>
        <authorList>
            <person name="Whitman W."/>
        </authorList>
    </citation>
    <scope>NUCLEOTIDE SEQUENCE</scope>
    <source>
        <strain evidence="1">CPCC 202695</strain>
    </source>
</reference>
<evidence type="ECO:0000313" key="2">
    <source>
        <dbReference type="EMBL" id="SDT34261.1"/>
    </source>
</evidence>
<dbReference type="EMBL" id="LT629755">
    <property type="protein sequence ID" value="SDT34261.1"/>
    <property type="molecule type" value="Genomic_DNA"/>
</dbReference>
<name>A0A1H1ZKB4_9MICO</name>
<dbReference type="EMBL" id="SODL02000002">
    <property type="protein sequence ID" value="MCP2367140.1"/>
    <property type="molecule type" value="Genomic_DNA"/>
</dbReference>
<dbReference type="AlphaFoldDB" id="A0A1H1ZKB4"/>
<proteinExistence type="predicted"/>
<sequence>MPGFLVEYNRRNGDWRVTEFPGEDGHQDALKRRLELEAERVDPDWEIASLNSDSLDTVQKTHARYFEGRELIGA</sequence>
<gene>
    <name evidence="1" type="ORF">BCL57_001294</name>
    <name evidence="2" type="ORF">SAMN04489721_3219</name>
</gene>
<accession>A0A1H1ZKB4</accession>
<evidence type="ECO:0000313" key="4">
    <source>
        <dbReference type="Proteomes" id="UP000893823"/>
    </source>
</evidence>
<keyword evidence="4" id="KW-1185">Reference proteome</keyword>
<dbReference type="OrthoDB" id="4418218at2"/>
<dbReference type="Proteomes" id="UP000199482">
    <property type="component" value="Chromosome I"/>
</dbReference>
<reference evidence="3" key="1">
    <citation type="submission" date="2016-10" db="EMBL/GenBank/DDBJ databases">
        <authorList>
            <person name="Varghese N."/>
            <person name="Submissions S."/>
        </authorList>
    </citation>
    <scope>NUCLEOTIDE SEQUENCE [LARGE SCALE GENOMIC DNA]</scope>
    <source>
        <strain evidence="3">CPCC 202695</strain>
    </source>
</reference>
<evidence type="ECO:0000313" key="1">
    <source>
        <dbReference type="EMBL" id="MCP2367140.1"/>
    </source>
</evidence>
<protein>
    <submittedName>
        <fullName evidence="2">Uncharacterized protein</fullName>
    </submittedName>
</protein>
<dbReference type="Proteomes" id="UP000893823">
    <property type="component" value="Unassembled WGS sequence"/>
</dbReference>
<reference evidence="2" key="2">
    <citation type="submission" date="2016-10" db="EMBL/GenBank/DDBJ databases">
        <authorList>
            <person name="de Groot N.N."/>
        </authorList>
    </citation>
    <scope>NUCLEOTIDE SEQUENCE [LARGE SCALE GENOMIC DNA]</scope>
    <source>
        <strain evidence="2">CPCC 202695</strain>
    </source>
</reference>
<evidence type="ECO:0000313" key="3">
    <source>
        <dbReference type="Proteomes" id="UP000199482"/>
    </source>
</evidence>
<organism evidence="2 3">
    <name type="scientific">Agromyces flavus</name>
    <dbReference type="NCBI Taxonomy" id="589382"/>
    <lineage>
        <taxon>Bacteria</taxon>
        <taxon>Bacillati</taxon>
        <taxon>Actinomycetota</taxon>
        <taxon>Actinomycetes</taxon>
        <taxon>Micrococcales</taxon>
        <taxon>Microbacteriaceae</taxon>
        <taxon>Agromyces</taxon>
    </lineage>
</organism>
<dbReference type="STRING" id="589382.SAMN04489721_3219"/>
<dbReference type="RefSeq" id="WP_092674664.1">
    <property type="nucleotide sequence ID" value="NZ_BMDN01000002.1"/>
</dbReference>